<reference evidence="1" key="2">
    <citation type="submission" date="2020-09" db="EMBL/GenBank/DDBJ databases">
        <authorList>
            <person name="Sun Q."/>
            <person name="Zhou Y."/>
        </authorList>
    </citation>
    <scope>NUCLEOTIDE SEQUENCE</scope>
    <source>
        <strain evidence="1">CGMCC 1.15448</strain>
    </source>
</reference>
<evidence type="ECO:0000313" key="2">
    <source>
        <dbReference type="Proteomes" id="UP000607559"/>
    </source>
</evidence>
<dbReference type="EMBL" id="BMJC01000001">
    <property type="protein sequence ID" value="GGA92814.1"/>
    <property type="molecule type" value="Genomic_DNA"/>
</dbReference>
<gene>
    <name evidence="1" type="ORF">GCM10011511_15280</name>
</gene>
<dbReference type="RefSeq" id="WP_188930136.1">
    <property type="nucleotide sequence ID" value="NZ_BMJC01000001.1"/>
</dbReference>
<dbReference type="AlphaFoldDB" id="A0A8J2UB67"/>
<dbReference type="Proteomes" id="UP000607559">
    <property type="component" value="Unassembled WGS sequence"/>
</dbReference>
<proteinExistence type="predicted"/>
<comment type="caution">
    <text evidence="1">The sequence shown here is derived from an EMBL/GenBank/DDBJ whole genome shotgun (WGS) entry which is preliminary data.</text>
</comment>
<reference evidence="1" key="1">
    <citation type="journal article" date="2014" name="Int. J. Syst. Evol. Microbiol.">
        <title>Complete genome sequence of Corynebacterium casei LMG S-19264T (=DSM 44701T), isolated from a smear-ripened cheese.</title>
        <authorList>
            <consortium name="US DOE Joint Genome Institute (JGI-PGF)"/>
            <person name="Walter F."/>
            <person name="Albersmeier A."/>
            <person name="Kalinowski J."/>
            <person name="Ruckert C."/>
        </authorList>
    </citation>
    <scope>NUCLEOTIDE SEQUENCE</scope>
    <source>
        <strain evidence="1">CGMCC 1.15448</strain>
    </source>
</reference>
<evidence type="ECO:0000313" key="1">
    <source>
        <dbReference type="EMBL" id="GGA92814.1"/>
    </source>
</evidence>
<keyword evidence="2" id="KW-1185">Reference proteome</keyword>
<accession>A0A8J2UB67</accession>
<protein>
    <submittedName>
        <fullName evidence="1">Uncharacterized protein</fullName>
    </submittedName>
</protein>
<organism evidence="1 2">
    <name type="scientific">Puia dinghuensis</name>
    <dbReference type="NCBI Taxonomy" id="1792502"/>
    <lineage>
        <taxon>Bacteria</taxon>
        <taxon>Pseudomonadati</taxon>
        <taxon>Bacteroidota</taxon>
        <taxon>Chitinophagia</taxon>
        <taxon>Chitinophagales</taxon>
        <taxon>Chitinophagaceae</taxon>
        <taxon>Puia</taxon>
    </lineage>
</organism>
<name>A0A8J2UB67_9BACT</name>
<sequence>MAFQISINKGDQHILSTEIISFRQIDQLKTAFGWLNGKFPANNGFELLIHRFPRYMPPVNREDLRKACIVGDWRVILDLFILEEELEAFRATKQVLELDDSETNFQPSSGKDPLTGRYGYQNGRMVLQFGEQQLRFLIPGDTQFEADDLPTAERECYRLYLRLTDKAPLSED</sequence>